<keyword evidence="4 6" id="KW-0665">Pyrimidine biosynthesis</keyword>
<dbReference type="InterPro" id="IPR013785">
    <property type="entry name" value="Aldolase_TIM"/>
</dbReference>
<comment type="caution">
    <text evidence="6">Lacks conserved residue(s) required for the propagation of feature annotation.</text>
</comment>
<dbReference type="HAMAP" id="MF_01200_B">
    <property type="entry name" value="OMPdecase_type1_B"/>
    <property type="match status" value="1"/>
</dbReference>
<feature type="binding site" evidence="6 8">
    <location>
        <position position="200"/>
    </location>
    <ligand>
        <name>substrate</name>
    </ligand>
</feature>
<evidence type="ECO:0000259" key="9">
    <source>
        <dbReference type="SMART" id="SM00934"/>
    </source>
</evidence>
<dbReference type="AlphaFoldDB" id="A0A7C6A940"/>
<dbReference type="GO" id="GO:0004590">
    <property type="term" value="F:orotidine-5'-phosphate decarboxylase activity"/>
    <property type="evidence" value="ECO:0007669"/>
    <property type="project" value="UniProtKB-UniRule"/>
</dbReference>
<sequence length="245" mass="26923">MTQLILAVNVDSLPKAKRLYRRTQGWIDVYKVGIDLFCRTGTRAVKLFTDLDARVFLDLKFNDIPSVVAQSALAVTKMGVDMFTIHTTGGVQMMRETVETVHEFCNKKRLKKRPLILGVTVLTSLDEKSLAVVSGHKKPVPVLDRVVELALLAKKVGLDGVVASALEVTEIKKACGKDFIVVCPGIRLPEEAPVSGIKDQLRVVTPGEAARRGADYIVLGRPIIQALDPVTILEQVKKEIEAKKN</sequence>
<comment type="function">
    <text evidence="1 6">Catalyzes the decarboxylation of orotidine 5'-monophosphate (OMP) to uridine 5'-monophosphate (UMP).</text>
</comment>
<evidence type="ECO:0000256" key="3">
    <source>
        <dbReference type="ARBA" id="ARBA00022793"/>
    </source>
</evidence>
<comment type="catalytic activity">
    <reaction evidence="6">
        <text>orotidine 5'-phosphate + H(+) = UMP + CO2</text>
        <dbReference type="Rhea" id="RHEA:11596"/>
        <dbReference type="ChEBI" id="CHEBI:15378"/>
        <dbReference type="ChEBI" id="CHEBI:16526"/>
        <dbReference type="ChEBI" id="CHEBI:57538"/>
        <dbReference type="ChEBI" id="CHEBI:57865"/>
        <dbReference type="EC" id="4.1.1.23"/>
    </reaction>
</comment>
<dbReference type="CDD" id="cd04725">
    <property type="entry name" value="OMP_decarboxylase_like"/>
    <property type="match status" value="1"/>
</dbReference>
<name>A0A7C6A940_UNCW3</name>
<dbReference type="UniPathway" id="UPA00070">
    <property type="reaction ID" value="UER00120"/>
</dbReference>
<dbReference type="NCBIfam" id="TIGR01740">
    <property type="entry name" value="pyrF"/>
    <property type="match status" value="1"/>
</dbReference>
<comment type="caution">
    <text evidence="10">The sequence shown here is derived from an EMBL/GenBank/DDBJ whole genome shotgun (WGS) entry which is preliminary data.</text>
</comment>
<gene>
    <name evidence="6" type="primary">pyrF</name>
    <name evidence="10" type="ORF">ENW73_03255</name>
</gene>
<organism evidence="10">
    <name type="scientific">candidate division WOR-3 bacterium</name>
    <dbReference type="NCBI Taxonomy" id="2052148"/>
    <lineage>
        <taxon>Bacteria</taxon>
        <taxon>Bacteria division WOR-3</taxon>
    </lineage>
</organism>
<dbReference type="PANTHER" id="PTHR32119:SF2">
    <property type="entry name" value="OROTIDINE 5'-PHOSPHATE DECARBOXYLASE"/>
    <property type="match status" value="1"/>
</dbReference>
<dbReference type="SMART" id="SM00934">
    <property type="entry name" value="OMPdecase"/>
    <property type="match status" value="1"/>
</dbReference>
<dbReference type="GO" id="GO:0006207">
    <property type="term" value="P:'de novo' pyrimidine nucleobase biosynthetic process"/>
    <property type="evidence" value="ECO:0007669"/>
    <property type="project" value="InterPro"/>
</dbReference>
<feature type="binding site" evidence="6 8">
    <location>
        <position position="221"/>
    </location>
    <ligand>
        <name>substrate</name>
    </ligand>
</feature>
<dbReference type="EC" id="4.1.1.23" evidence="6"/>
<evidence type="ECO:0000256" key="5">
    <source>
        <dbReference type="ARBA" id="ARBA00023239"/>
    </source>
</evidence>
<dbReference type="InterPro" id="IPR047596">
    <property type="entry name" value="OMPdecase_bac"/>
</dbReference>
<feature type="binding site" evidence="6 8">
    <location>
        <position position="123"/>
    </location>
    <ligand>
        <name>substrate</name>
    </ligand>
</feature>
<keyword evidence="5 6" id="KW-0456">Lyase</keyword>
<evidence type="ECO:0000256" key="1">
    <source>
        <dbReference type="ARBA" id="ARBA00002356"/>
    </source>
</evidence>
<evidence type="ECO:0000256" key="8">
    <source>
        <dbReference type="PIRSR" id="PIRSR614732-2"/>
    </source>
</evidence>
<dbReference type="GO" id="GO:0044205">
    <property type="term" value="P:'de novo' UMP biosynthetic process"/>
    <property type="evidence" value="ECO:0007669"/>
    <property type="project" value="UniProtKB-UniRule"/>
</dbReference>
<evidence type="ECO:0000256" key="6">
    <source>
        <dbReference type="HAMAP-Rule" id="MF_01200"/>
    </source>
</evidence>
<evidence type="ECO:0000256" key="7">
    <source>
        <dbReference type="PIRSR" id="PIRSR614732-1"/>
    </source>
</evidence>
<feature type="active site" description="For OMPdecase activity" evidence="7">
    <location>
        <position position="58"/>
    </location>
</feature>
<dbReference type="InterPro" id="IPR001754">
    <property type="entry name" value="OMPdeCOase_dom"/>
</dbReference>
<dbReference type="Pfam" id="PF00215">
    <property type="entry name" value="OMPdecase"/>
    <property type="match status" value="1"/>
</dbReference>
<proteinExistence type="inferred from homology"/>
<evidence type="ECO:0000256" key="4">
    <source>
        <dbReference type="ARBA" id="ARBA00022975"/>
    </source>
</evidence>
<dbReference type="EMBL" id="DTLI01000082">
    <property type="protein sequence ID" value="HHS51873.1"/>
    <property type="molecule type" value="Genomic_DNA"/>
</dbReference>
<feature type="active site" description="For OMPdecase activity" evidence="7">
    <location>
        <position position="60"/>
    </location>
</feature>
<evidence type="ECO:0000313" key="10">
    <source>
        <dbReference type="EMBL" id="HHS51873.1"/>
    </source>
</evidence>
<dbReference type="PANTHER" id="PTHR32119">
    <property type="entry name" value="OROTIDINE 5'-PHOSPHATE DECARBOXYLASE"/>
    <property type="match status" value="1"/>
</dbReference>
<dbReference type="SUPFAM" id="SSF51366">
    <property type="entry name" value="Ribulose-phoshate binding barrel"/>
    <property type="match status" value="1"/>
</dbReference>
<feature type="binding site" evidence="6 8">
    <location>
        <position position="220"/>
    </location>
    <ligand>
        <name>substrate</name>
    </ligand>
</feature>
<feature type="domain" description="Orotidine 5'-phosphate decarboxylase" evidence="9">
    <location>
        <begin position="3"/>
        <end position="236"/>
    </location>
</feature>
<dbReference type="Gene3D" id="3.20.20.70">
    <property type="entry name" value="Aldolase class I"/>
    <property type="match status" value="1"/>
</dbReference>
<feature type="binding site" evidence="6">
    <location>
        <begin position="58"/>
        <end position="67"/>
    </location>
    <ligand>
        <name>substrate</name>
    </ligand>
</feature>
<protein>
    <recommendedName>
        <fullName evidence="6">Orotidine 5'-phosphate decarboxylase</fullName>
        <ecNumber evidence="6">4.1.1.23</ecNumber>
    </recommendedName>
    <alternativeName>
        <fullName evidence="6">OMP decarboxylase</fullName>
        <shortName evidence="6">OMPDCase</shortName>
        <shortName evidence="6">OMPdecase</shortName>
    </alternativeName>
</protein>
<feature type="active site" description="For OMPdecase activity" evidence="7">
    <location>
        <position position="63"/>
    </location>
</feature>
<accession>A0A7C6A940</accession>
<dbReference type="GO" id="GO:0005829">
    <property type="term" value="C:cytosol"/>
    <property type="evidence" value="ECO:0007669"/>
    <property type="project" value="TreeGrafter"/>
</dbReference>
<comment type="similarity">
    <text evidence="6">Belongs to the OMP decarboxylase family. Type 1 subfamily.</text>
</comment>
<comment type="subunit">
    <text evidence="6">Homodimer.</text>
</comment>
<keyword evidence="3 6" id="KW-0210">Decarboxylase</keyword>
<comment type="pathway">
    <text evidence="2 6">Pyrimidine metabolism; UMP biosynthesis via de novo pathway; UMP from orotate: step 2/2.</text>
</comment>
<feature type="binding site" evidence="6 8">
    <location>
        <position position="187"/>
    </location>
    <ligand>
        <name>substrate</name>
    </ligand>
</feature>
<dbReference type="InterPro" id="IPR014732">
    <property type="entry name" value="OMPdecase"/>
</dbReference>
<feature type="binding site" evidence="6 8">
    <location>
        <position position="31"/>
    </location>
    <ligand>
        <name>substrate</name>
    </ligand>
</feature>
<dbReference type="InterPro" id="IPR011060">
    <property type="entry name" value="RibuloseP-bd_barrel"/>
</dbReference>
<feature type="active site" description="Proton donor" evidence="6">
    <location>
        <position position="60"/>
    </location>
</feature>
<evidence type="ECO:0000256" key="2">
    <source>
        <dbReference type="ARBA" id="ARBA00004861"/>
    </source>
</evidence>
<reference evidence="10" key="1">
    <citation type="journal article" date="2020" name="mSystems">
        <title>Genome- and Community-Level Interaction Insights into Carbon Utilization and Element Cycling Functions of Hydrothermarchaeota in Hydrothermal Sediment.</title>
        <authorList>
            <person name="Zhou Z."/>
            <person name="Liu Y."/>
            <person name="Xu W."/>
            <person name="Pan J."/>
            <person name="Luo Z.H."/>
            <person name="Li M."/>
        </authorList>
    </citation>
    <scope>NUCLEOTIDE SEQUENCE [LARGE SCALE GENOMIC DNA]</scope>
    <source>
        <strain evidence="10">SpSt-876</strain>
    </source>
</reference>
<dbReference type="NCBIfam" id="NF001273">
    <property type="entry name" value="PRK00230.1"/>
    <property type="match status" value="1"/>
</dbReference>